<evidence type="ECO:0000313" key="14">
    <source>
        <dbReference type="Proteomes" id="UP000562464"/>
    </source>
</evidence>
<evidence type="ECO:0000256" key="5">
    <source>
        <dbReference type="ARBA" id="ARBA00022741"/>
    </source>
</evidence>
<keyword evidence="10" id="KW-0132">Cell division</keyword>
<gene>
    <name evidence="13" type="ORF">HNQ37_001496</name>
</gene>
<proteinExistence type="inferred from homology"/>
<dbReference type="InterPro" id="IPR005761">
    <property type="entry name" value="UDP-N-AcMur-Glu-dNH2Pim_ligase"/>
</dbReference>
<dbReference type="Gene3D" id="3.40.1390.10">
    <property type="entry name" value="MurE/MurF, N-terminal domain"/>
    <property type="match status" value="1"/>
</dbReference>
<evidence type="ECO:0000256" key="10">
    <source>
        <dbReference type="RuleBase" id="RU004135"/>
    </source>
</evidence>
<dbReference type="GO" id="GO:0071555">
    <property type="term" value="P:cell wall organization"/>
    <property type="evidence" value="ECO:0007669"/>
    <property type="project" value="UniProtKB-KW"/>
</dbReference>
<keyword evidence="6" id="KW-0067">ATP-binding</keyword>
<dbReference type="InterPro" id="IPR004101">
    <property type="entry name" value="Mur_ligase_C"/>
</dbReference>
<evidence type="ECO:0000256" key="2">
    <source>
        <dbReference type="ARBA" id="ARBA00005898"/>
    </source>
</evidence>
<dbReference type="InterPro" id="IPR035911">
    <property type="entry name" value="MurE/MurF_N"/>
</dbReference>
<name>A0A841C8C1_9LACT</name>
<keyword evidence="14" id="KW-1185">Reference proteome</keyword>
<dbReference type="GO" id="GO:0004326">
    <property type="term" value="F:tetrahydrofolylpolyglutamate synthase activity"/>
    <property type="evidence" value="ECO:0007669"/>
    <property type="project" value="InterPro"/>
</dbReference>
<dbReference type="SUPFAM" id="SSF53244">
    <property type="entry name" value="MurD-like peptide ligases, peptide-binding domain"/>
    <property type="match status" value="1"/>
</dbReference>
<dbReference type="Gene3D" id="3.40.1190.10">
    <property type="entry name" value="Mur-like, catalytic domain"/>
    <property type="match status" value="1"/>
</dbReference>
<evidence type="ECO:0000256" key="6">
    <source>
        <dbReference type="ARBA" id="ARBA00022840"/>
    </source>
</evidence>
<comment type="similarity">
    <text evidence="2">Belongs to the MurCDEF family. MurE subfamily.</text>
</comment>
<dbReference type="EMBL" id="JACHHV010000032">
    <property type="protein sequence ID" value="MBB5888594.1"/>
    <property type="molecule type" value="Genomic_DNA"/>
</dbReference>
<evidence type="ECO:0000313" key="13">
    <source>
        <dbReference type="EMBL" id="MBB5888594.1"/>
    </source>
</evidence>
<dbReference type="Pfam" id="PF08245">
    <property type="entry name" value="Mur_ligase_M"/>
    <property type="match status" value="1"/>
</dbReference>
<dbReference type="PANTHER" id="PTHR23135:SF4">
    <property type="entry name" value="UDP-N-ACETYLMURAMOYL-L-ALANYL-D-GLUTAMATE--2,6-DIAMINOPIMELATE LIGASE MURE HOMOLOG, CHLOROPLASTIC"/>
    <property type="match status" value="1"/>
</dbReference>
<evidence type="ECO:0000259" key="12">
    <source>
        <dbReference type="Pfam" id="PF08245"/>
    </source>
</evidence>
<dbReference type="PROSITE" id="PS01011">
    <property type="entry name" value="FOLYLPOLYGLU_SYNT_1"/>
    <property type="match status" value="1"/>
</dbReference>
<dbReference type="Proteomes" id="UP000562464">
    <property type="component" value="Unassembled WGS sequence"/>
</dbReference>
<keyword evidence="10" id="KW-0131">Cell cycle</keyword>
<accession>A0A841C8C1</accession>
<keyword evidence="9 10" id="KW-0961">Cell wall biogenesis/degradation</keyword>
<dbReference type="RefSeq" id="WP_183540798.1">
    <property type="nucleotide sequence ID" value="NZ_DASWOY010000053.1"/>
</dbReference>
<evidence type="ECO:0000256" key="4">
    <source>
        <dbReference type="ARBA" id="ARBA00022598"/>
    </source>
</evidence>
<dbReference type="GO" id="GO:0051301">
    <property type="term" value="P:cell division"/>
    <property type="evidence" value="ECO:0007669"/>
    <property type="project" value="UniProtKB-KW"/>
</dbReference>
<evidence type="ECO:0000256" key="1">
    <source>
        <dbReference type="ARBA" id="ARBA00004752"/>
    </source>
</evidence>
<evidence type="ECO:0000256" key="8">
    <source>
        <dbReference type="ARBA" id="ARBA00022984"/>
    </source>
</evidence>
<protein>
    <submittedName>
        <fullName evidence="13">UDP-N-acetylmuramyl-tripeptide synthetase</fullName>
    </submittedName>
</protein>
<dbReference type="SUPFAM" id="SSF53623">
    <property type="entry name" value="MurD-like peptide ligases, catalytic domain"/>
    <property type="match status" value="1"/>
</dbReference>
<keyword evidence="3" id="KW-0963">Cytoplasm</keyword>
<dbReference type="Gene3D" id="3.90.190.20">
    <property type="entry name" value="Mur ligase, C-terminal domain"/>
    <property type="match status" value="1"/>
</dbReference>
<dbReference type="Pfam" id="PF02875">
    <property type="entry name" value="Mur_ligase_C"/>
    <property type="match status" value="1"/>
</dbReference>
<dbReference type="InterPro" id="IPR036615">
    <property type="entry name" value="Mur_ligase_C_dom_sf"/>
</dbReference>
<evidence type="ECO:0000256" key="9">
    <source>
        <dbReference type="ARBA" id="ARBA00023316"/>
    </source>
</evidence>
<dbReference type="GO" id="GO:0008360">
    <property type="term" value="P:regulation of cell shape"/>
    <property type="evidence" value="ECO:0007669"/>
    <property type="project" value="UniProtKB-KW"/>
</dbReference>
<feature type="domain" description="Mur ligase C-terminal" evidence="11">
    <location>
        <begin position="343"/>
        <end position="469"/>
    </location>
</feature>
<dbReference type="NCBIfam" id="TIGR01085">
    <property type="entry name" value="murE"/>
    <property type="match status" value="1"/>
</dbReference>
<dbReference type="GO" id="GO:0009252">
    <property type="term" value="P:peptidoglycan biosynthetic process"/>
    <property type="evidence" value="ECO:0007669"/>
    <property type="project" value="UniProtKB-UniPathway"/>
</dbReference>
<keyword evidence="7 10" id="KW-0133">Cell shape</keyword>
<reference evidence="13 14" key="1">
    <citation type="submission" date="2020-08" db="EMBL/GenBank/DDBJ databases">
        <title>Genomic Encyclopedia of Type Strains, Phase IV (KMG-IV): sequencing the most valuable type-strain genomes for metagenomic binning, comparative biology and taxonomic classification.</title>
        <authorList>
            <person name="Goeker M."/>
        </authorList>
    </citation>
    <scope>NUCLEOTIDE SEQUENCE [LARGE SCALE GENOMIC DNA]</scope>
    <source>
        <strain evidence="13 14">DSM 14925</strain>
    </source>
</reference>
<sequence>MLHTISINKIVKILKEKDLLVENHVSNSELSFNQVSYDSSKVSGQTLFFCKGAHFKVGYLKLALKNGALAYISEKKYDVEADFILVKDIRLTISILAPIFFENPADAFNLIGITGTKGKTTLAYFIKNILDEASRTETGLVGTVETITGITHQSSLNTTPEPFDLQNFLDEARQAKLPYFTMEVSSQAFKYGRVLGMTFDHGIWLNIAEDHISPVEHPDFEDYISSKLHLMTSSREVLINRETDYFDRVYQTAQGSALLPKIYTYASEKYADSVDFFYSNVLRNGTKLSFTVYGKNGYKENFQISTLGLFNVENATAAVAQAKIIGIDDESIRKGLIKTEIPGRMNIWEKNGVTVVVDYAHNALSYQALYESLKQYYPENKIISVGGQVGNKALQRRKEFGEVVGRFSDSIIITADDPQYEEIRKISEEMASYLPVDSNYEIIEDRVEAISKAINNAETGDVVVLLSKGTDNTQKVNGRLEPYISDTKLAKQLLGIFKN</sequence>
<evidence type="ECO:0000256" key="7">
    <source>
        <dbReference type="ARBA" id="ARBA00022960"/>
    </source>
</evidence>
<dbReference type="AlphaFoldDB" id="A0A841C8C1"/>
<comment type="caution">
    <text evidence="13">The sequence shown here is derived from an EMBL/GenBank/DDBJ whole genome shotgun (WGS) entry which is preliminary data.</text>
</comment>
<dbReference type="SUPFAM" id="SSF63418">
    <property type="entry name" value="MurE/MurF N-terminal domain"/>
    <property type="match status" value="1"/>
</dbReference>
<dbReference type="GO" id="GO:0005524">
    <property type="term" value="F:ATP binding"/>
    <property type="evidence" value="ECO:0007669"/>
    <property type="project" value="UniProtKB-KW"/>
</dbReference>
<dbReference type="PANTHER" id="PTHR23135">
    <property type="entry name" value="MUR LIGASE FAMILY MEMBER"/>
    <property type="match status" value="1"/>
</dbReference>
<organism evidence="13 14">
    <name type="scientific">Lactovum miscens</name>
    <dbReference type="NCBI Taxonomy" id="190387"/>
    <lineage>
        <taxon>Bacteria</taxon>
        <taxon>Bacillati</taxon>
        <taxon>Bacillota</taxon>
        <taxon>Bacilli</taxon>
        <taxon>Lactobacillales</taxon>
        <taxon>Streptococcaceae</taxon>
        <taxon>Lactovum</taxon>
    </lineage>
</organism>
<feature type="domain" description="Mur ligase central" evidence="12">
    <location>
        <begin position="113"/>
        <end position="320"/>
    </location>
</feature>
<dbReference type="InterPro" id="IPR013221">
    <property type="entry name" value="Mur_ligase_cen"/>
</dbReference>
<keyword evidence="4" id="KW-0436">Ligase</keyword>
<dbReference type="InterPro" id="IPR018109">
    <property type="entry name" value="Folylpolyglutamate_synth_CS"/>
</dbReference>
<comment type="subcellular location">
    <subcellularLocation>
        <location evidence="10">Cytoplasm</location>
    </subcellularLocation>
</comment>
<keyword evidence="5" id="KW-0547">Nucleotide-binding</keyword>
<evidence type="ECO:0000259" key="11">
    <source>
        <dbReference type="Pfam" id="PF02875"/>
    </source>
</evidence>
<dbReference type="UniPathway" id="UPA00219"/>
<comment type="pathway">
    <text evidence="1 10">Cell wall biogenesis; peptidoglycan biosynthesis.</text>
</comment>
<dbReference type="InterPro" id="IPR036565">
    <property type="entry name" value="Mur-like_cat_sf"/>
</dbReference>
<dbReference type="GO" id="GO:0005737">
    <property type="term" value="C:cytoplasm"/>
    <property type="evidence" value="ECO:0007669"/>
    <property type="project" value="UniProtKB-SubCell"/>
</dbReference>
<evidence type="ECO:0000256" key="3">
    <source>
        <dbReference type="ARBA" id="ARBA00022490"/>
    </source>
</evidence>
<keyword evidence="8 10" id="KW-0573">Peptidoglycan synthesis</keyword>